<dbReference type="EMBL" id="HG992338">
    <property type="protein sequence ID" value="CAE6853704.1"/>
    <property type="molecule type" value="Genomic_DNA"/>
</dbReference>
<proteinExistence type="predicted"/>
<accession>A0ABN7NBT1</accession>
<protein>
    <submittedName>
        <fullName evidence="1">Uncharacterized protein</fullName>
    </submittedName>
</protein>
<name>A0ABN7NBT1_9XANT</name>
<evidence type="ECO:0000313" key="1">
    <source>
        <dbReference type="EMBL" id="CAE6853727.1"/>
    </source>
</evidence>
<organism evidence="1 2">
    <name type="scientific">Xanthomonas arboricola pv. corylina</name>
    <dbReference type="NCBI Taxonomy" id="487821"/>
    <lineage>
        <taxon>Bacteria</taxon>
        <taxon>Pseudomonadati</taxon>
        <taxon>Pseudomonadota</taxon>
        <taxon>Gammaproteobacteria</taxon>
        <taxon>Lysobacterales</taxon>
        <taxon>Lysobacteraceae</taxon>
        <taxon>Xanthomonas</taxon>
    </lineage>
</organism>
<keyword evidence="2" id="KW-1185">Reference proteome</keyword>
<reference evidence="1 2" key="1">
    <citation type="submission" date="2021-02" db="EMBL/GenBank/DDBJ databases">
        <authorList>
            <person name="Pothier F. J."/>
        </authorList>
    </citation>
    <scope>NUCLEOTIDE SEQUENCE [LARGE SCALE GENOMIC DNA]</scope>
    <source>
        <strain evidence="1 2">301</strain>
    </source>
</reference>
<evidence type="ECO:0000313" key="2">
    <source>
        <dbReference type="Proteomes" id="UP000835287"/>
    </source>
</evidence>
<dbReference type="EMBL" id="HG992338">
    <property type="protein sequence ID" value="CAE6853727.1"/>
    <property type="molecule type" value="Genomic_DNA"/>
</dbReference>
<sequence>MDGFTACPGSGEGIAPSINQAFDSSIGPRLDAAMVGS</sequence>
<gene>
    <name evidence="1" type="ORF">XAC301_41930</name>
</gene>
<dbReference type="Proteomes" id="UP000835287">
    <property type="component" value="Chromosome"/>
</dbReference>